<evidence type="ECO:0000256" key="2">
    <source>
        <dbReference type="ARBA" id="ARBA00022840"/>
    </source>
</evidence>
<dbReference type="GO" id="GO:0004467">
    <property type="term" value="F:long-chain fatty acid-CoA ligase activity"/>
    <property type="evidence" value="ECO:0007669"/>
    <property type="project" value="UniProtKB-EC"/>
</dbReference>
<evidence type="ECO:0000313" key="4">
    <source>
        <dbReference type="EMBL" id="OIR16267.1"/>
    </source>
</evidence>
<dbReference type="PROSITE" id="PS00455">
    <property type="entry name" value="AMP_BINDING"/>
    <property type="match status" value="1"/>
</dbReference>
<dbReference type="Pfam" id="PF00501">
    <property type="entry name" value="AMP-binding"/>
    <property type="match status" value="1"/>
</dbReference>
<organism evidence="4">
    <name type="scientific">mine drainage metagenome</name>
    <dbReference type="NCBI Taxonomy" id="410659"/>
    <lineage>
        <taxon>unclassified sequences</taxon>
        <taxon>metagenomes</taxon>
        <taxon>ecological metagenomes</taxon>
    </lineage>
</organism>
<dbReference type="EC" id="6.2.1.3" evidence="4"/>
<dbReference type="InterPro" id="IPR000873">
    <property type="entry name" value="AMP-dep_synth/lig_dom"/>
</dbReference>
<dbReference type="InterPro" id="IPR020845">
    <property type="entry name" value="AMP-binding_CS"/>
</dbReference>
<dbReference type="Pfam" id="PF23562">
    <property type="entry name" value="AMP-binding_C_3"/>
    <property type="match status" value="1"/>
</dbReference>
<dbReference type="CDD" id="cd05907">
    <property type="entry name" value="VL_LC_FACS_like"/>
    <property type="match status" value="1"/>
</dbReference>
<keyword evidence="2" id="KW-0067">ATP-binding</keyword>
<gene>
    <name evidence="4" type="ORF">GALL_29870</name>
</gene>
<sequence>MTTPENDDVISPQQAVTLHGLFLERVRRTRDKIAYRYFDNRQSVWVDLSWGQMLEQVARWQAALAQEGLAKGDRVALMLRNCPQWVLFDQAAMSLGLVVVPLYTVDRAENIAYIVNDAQVKVVLFETAEQWRELSGVVGQMGCVQRFISLDDFKSQEARLVPAAKYLHAQSVELLPAVPCESGELASIIYTSGTTGKPKGVMLSHSNMLSNIYDGRATFAVFQSDLMLSFLPLSHTFERTCGYYMQVMTGATVAYARSIPLLSEDLQIIRPTLLISVPRIYERIYGAINTKLRDGSPLKRMLFKLAVDVGWSRFQHAQGRAGWKFSFLLWPLLQRLVAQKIMDRLGGRLRTAVTSGAALAPEISRMFIGLGLPVVQGYGLTETSPIVAGNKLDNNFPDSVGQAIRGVQVKVGEQSALLVKGPNVMMGYWNNPEATRAMIDADGWLNTGDTARISETGHIYITGRLKEIIVLSNGEKMPPADIEAAILHDPLIDQVMICGEARPYLVALAVLNPEVWPAVAAKVGVRSDMPESLTDSNVEAKVLRRIARNMSEFPGYANVHRVLLLREPWTIDNGLLTPTLKLKRAVVAQRFAAQIDELYKGH</sequence>
<keyword evidence="4" id="KW-0436">Ligase</keyword>
<dbReference type="InterPro" id="IPR042099">
    <property type="entry name" value="ANL_N_sf"/>
</dbReference>
<reference evidence="4" key="1">
    <citation type="submission" date="2016-10" db="EMBL/GenBank/DDBJ databases">
        <title>Sequence of Gallionella enrichment culture.</title>
        <authorList>
            <person name="Poehlein A."/>
            <person name="Muehling M."/>
            <person name="Daniel R."/>
        </authorList>
    </citation>
    <scope>NUCLEOTIDE SEQUENCE</scope>
</reference>
<name>A0A1J5T820_9ZZZZ</name>
<proteinExistence type="predicted"/>
<dbReference type="EMBL" id="MLJW01000007">
    <property type="protein sequence ID" value="OIR16267.1"/>
    <property type="molecule type" value="Genomic_DNA"/>
</dbReference>
<dbReference type="PANTHER" id="PTHR43272:SF33">
    <property type="entry name" value="AMP-BINDING DOMAIN-CONTAINING PROTEIN-RELATED"/>
    <property type="match status" value="1"/>
</dbReference>
<dbReference type="PANTHER" id="PTHR43272">
    <property type="entry name" value="LONG-CHAIN-FATTY-ACID--COA LIGASE"/>
    <property type="match status" value="1"/>
</dbReference>
<dbReference type="GO" id="GO:0016020">
    <property type="term" value="C:membrane"/>
    <property type="evidence" value="ECO:0007669"/>
    <property type="project" value="TreeGrafter"/>
</dbReference>
<keyword evidence="1" id="KW-0547">Nucleotide-binding</keyword>
<comment type="caution">
    <text evidence="4">The sequence shown here is derived from an EMBL/GenBank/DDBJ whole genome shotgun (WGS) entry which is preliminary data.</text>
</comment>
<accession>A0A1J5T820</accession>
<feature type="domain" description="AMP-dependent synthetase/ligase" evidence="3">
    <location>
        <begin position="24"/>
        <end position="429"/>
    </location>
</feature>
<evidence type="ECO:0000259" key="3">
    <source>
        <dbReference type="Pfam" id="PF00501"/>
    </source>
</evidence>
<dbReference type="SUPFAM" id="SSF56801">
    <property type="entry name" value="Acetyl-CoA synthetase-like"/>
    <property type="match status" value="1"/>
</dbReference>
<dbReference type="AlphaFoldDB" id="A0A1J5T820"/>
<protein>
    <submittedName>
        <fullName evidence="4">Long-chain-fatty-acid--CoA ligase FadD15</fullName>
        <ecNumber evidence="4">6.2.1.3</ecNumber>
    </submittedName>
</protein>
<dbReference type="Gene3D" id="3.40.50.12780">
    <property type="entry name" value="N-terminal domain of ligase-like"/>
    <property type="match status" value="1"/>
</dbReference>
<dbReference type="GO" id="GO:0005524">
    <property type="term" value="F:ATP binding"/>
    <property type="evidence" value="ECO:0007669"/>
    <property type="project" value="UniProtKB-KW"/>
</dbReference>
<evidence type="ECO:0000256" key="1">
    <source>
        <dbReference type="ARBA" id="ARBA00022741"/>
    </source>
</evidence>